<dbReference type="PANTHER" id="PTHR37310">
    <property type="entry name" value="CYTOPLASMIC PROTEIN-RELATED"/>
    <property type="match status" value="1"/>
</dbReference>
<accession>A0A516KLC5</accession>
<dbReference type="KEGG" id="aqt:FN924_13295"/>
<dbReference type="Proteomes" id="UP000315215">
    <property type="component" value="Chromosome"/>
</dbReference>
<dbReference type="PANTHER" id="PTHR37310:SF1">
    <property type="entry name" value="CYTOPLASMIC PROTEIN"/>
    <property type="match status" value="1"/>
</dbReference>
<evidence type="ECO:0000313" key="2">
    <source>
        <dbReference type="Proteomes" id="UP000315215"/>
    </source>
</evidence>
<name>A0A516KLC5_9BACI</name>
<proteinExistence type="predicted"/>
<dbReference type="InterPro" id="IPR044543">
    <property type="entry name" value="YHJQ-like"/>
</dbReference>
<dbReference type="AlphaFoldDB" id="A0A516KLC5"/>
<reference evidence="1 2" key="1">
    <citation type="submission" date="2019-07" db="EMBL/GenBank/DDBJ databases">
        <authorList>
            <person name="Li J."/>
        </authorList>
    </citation>
    <scope>NUCLEOTIDE SEQUENCE [LARGE SCALE GENOMIC DNA]</scope>
    <source>
        <strain evidence="1 2">TKL69</strain>
    </source>
</reference>
<organism evidence="1 2">
    <name type="scientific">Radiobacillus deserti</name>
    <dbReference type="NCBI Taxonomy" id="2594883"/>
    <lineage>
        <taxon>Bacteria</taxon>
        <taxon>Bacillati</taxon>
        <taxon>Bacillota</taxon>
        <taxon>Bacilli</taxon>
        <taxon>Bacillales</taxon>
        <taxon>Bacillaceae</taxon>
        <taxon>Radiobacillus</taxon>
    </lineage>
</organism>
<gene>
    <name evidence="1" type="ORF">FN924_13295</name>
</gene>
<dbReference type="Pfam" id="PF03860">
    <property type="entry name" value="Csp"/>
    <property type="match status" value="1"/>
</dbReference>
<sequence length="109" mass="12152">MHYPSMGLLETIQHCAVTCEHMTSMLHKKGMLEARGEQLAHLRDCADICQLMVDYLARGSVFSKSLASICAYICEICGNTCMQFPDEASQKCARTCLNCAKACKEFAEY</sequence>
<dbReference type="CDD" id="cd08026">
    <property type="entry name" value="DUF326"/>
    <property type="match status" value="1"/>
</dbReference>
<keyword evidence="2" id="KW-1185">Reference proteome</keyword>
<protein>
    <submittedName>
        <fullName evidence="1">Four-helix bundle copper-binding protein</fullName>
    </submittedName>
</protein>
<dbReference type="InterPro" id="IPR005560">
    <property type="entry name" value="Csp_YhjQ"/>
</dbReference>
<evidence type="ECO:0000313" key="1">
    <source>
        <dbReference type="EMBL" id="QDP42192.1"/>
    </source>
</evidence>
<dbReference type="EMBL" id="CP041666">
    <property type="protein sequence ID" value="QDP42192.1"/>
    <property type="molecule type" value="Genomic_DNA"/>
</dbReference>
<dbReference type="Gene3D" id="1.20.1270.360">
    <property type="match status" value="1"/>
</dbReference>
<dbReference type="OrthoDB" id="5396211at2"/>